<sequence length="152" mass="16924">MPLLRCGNTSFSFFPSTEIEFPLHFWFSVTIVGLALLFSLLTKLPWYLSILSKIPYLKNPRSIRNILSFTHGPILSVLTSDVRSGNSLTDFTPSATALTMHETLIPAATLVDQVAGHRSARDSCNRIIELSWIIMSLKPFNFSPSARDCCCA</sequence>
<name>A0A7G9YFN3_9EURY</name>
<protein>
    <submittedName>
        <fullName evidence="2">Uncharacterized protein</fullName>
    </submittedName>
</protein>
<evidence type="ECO:0000313" key="2">
    <source>
        <dbReference type="EMBL" id="QNO46817.1"/>
    </source>
</evidence>
<gene>
    <name evidence="2" type="ORF">ANHBFCNH_00005</name>
</gene>
<feature type="transmembrane region" description="Helical" evidence="1">
    <location>
        <begin position="25"/>
        <end position="48"/>
    </location>
</feature>
<organism evidence="2">
    <name type="scientific">Candidatus Methanogaster sp. ANME-2c ERB4</name>
    <dbReference type="NCBI Taxonomy" id="2759911"/>
    <lineage>
        <taxon>Archaea</taxon>
        <taxon>Methanobacteriati</taxon>
        <taxon>Methanobacteriota</taxon>
        <taxon>Stenosarchaea group</taxon>
        <taxon>Methanomicrobia</taxon>
        <taxon>Methanosarcinales</taxon>
        <taxon>ANME-2 cluster</taxon>
        <taxon>Candidatus Methanogasteraceae</taxon>
        <taxon>Candidatus Methanogaster</taxon>
    </lineage>
</organism>
<proteinExistence type="predicted"/>
<dbReference type="AlphaFoldDB" id="A0A7G9YFN3"/>
<keyword evidence="1" id="KW-0812">Transmembrane</keyword>
<accession>A0A7G9YFN3</accession>
<evidence type="ECO:0000256" key="1">
    <source>
        <dbReference type="SAM" id="Phobius"/>
    </source>
</evidence>
<keyword evidence="1" id="KW-1133">Transmembrane helix</keyword>
<dbReference type="EMBL" id="MT631221">
    <property type="protein sequence ID" value="QNO46817.1"/>
    <property type="molecule type" value="Genomic_DNA"/>
</dbReference>
<reference evidence="2" key="1">
    <citation type="submission" date="2020-06" db="EMBL/GenBank/DDBJ databases">
        <title>Unique genomic features of the anaerobic methanotrophic archaea.</title>
        <authorList>
            <person name="Chadwick G.L."/>
            <person name="Skennerton C.T."/>
            <person name="Laso-Perez R."/>
            <person name="Leu A.O."/>
            <person name="Speth D.R."/>
            <person name="Yu H."/>
            <person name="Morgan-Lang C."/>
            <person name="Hatzenpichler R."/>
            <person name="Goudeau D."/>
            <person name="Malmstrom R."/>
            <person name="Brazelton W.J."/>
            <person name="Woyke T."/>
            <person name="Hallam S.J."/>
            <person name="Tyson G.W."/>
            <person name="Wegener G."/>
            <person name="Boetius A."/>
            <person name="Orphan V."/>
        </authorList>
    </citation>
    <scope>NUCLEOTIDE SEQUENCE</scope>
</reference>
<keyword evidence="1" id="KW-0472">Membrane</keyword>